<evidence type="ECO:0000313" key="1">
    <source>
        <dbReference type="EMBL" id="GIY03525.1"/>
    </source>
</evidence>
<accession>A0AAV4Q271</accession>
<proteinExistence type="predicted"/>
<dbReference type="AlphaFoldDB" id="A0AAV4Q271"/>
<evidence type="ECO:0000313" key="2">
    <source>
        <dbReference type="Proteomes" id="UP001054837"/>
    </source>
</evidence>
<reference evidence="1 2" key="1">
    <citation type="submission" date="2021-06" db="EMBL/GenBank/DDBJ databases">
        <title>Caerostris darwini draft genome.</title>
        <authorList>
            <person name="Kono N."/>
            <person name="Arakawa K."/>
        </authorList>
    </citation>
    <scope>NUCLEOTIDE SEQUENCE [LARGE SCALE GENOMIC DNA]</scope>
</reference>
<organism evidence="1 2">
    <name type="scientific">Caerostris darwini</name>
    <dbReference type="NCBI Taxonomy" id="1538125"/>
    <lineage>
        <taxon>Eukaryota</taxon>
        <taxon>Metazoa</taxon>
        <taxon>Ecdysozoa</taxon>
        <taxon>Arthropoda</taxon>
        <taxon>Chelicerata</taxon>
        <taxon>Arachnida</taxon>
        <taxon>Araneae</taxon>
        <taxon>Araneomorphae</taxon>
        <taxon>Entelegynae</taxon>
        <taxon>Araneoidea</taxon>
        <taxon>Araneidae</taxon>
        <taxon>Caerostris</taxon>
    </lineage>
</organism>
<comment type="caution">
    <text evidence="1">The sequence shown here is derived from an EMBL/GenBank/DDBJ whole genome shotgun (WGS) entry which is preliminary data.</text>
</comment>
<name>A0AAV4Q271_9ARAC</name>
<sequence>MVYLLHWKICSKFSNGRYIIAREMCCTAHSFILHQFTANTLNALLTHLSEPSILSTLKFPHLLRPSPIQSVEASVWFHIYLAELPFLDSSTQYRLSHSKTKTRTSQL</sequence>
<dbReference type="Proteomes" id="UP001054837">
    <property type="component" value="Unassembled WGS sequence"/>
</dbReference>
<protein>
    <submittedName>
        <fullName evidence="1">Uncharacterized protein</fullName>
    </submittedName>
</protein>
<keyword evidence="2" id="KW-1185">Reference proteome</keyword>
<gene>
    <name evidence="1" type="ORF">CDAR_610861</name>
</gene>
<dbReference type="EMBL" id="BPLQ01003816">
    <property type="protein sequence ID" value="GIY03525.1"/>
    <property type="molecule type" value="Genomic_DNA"/>
</dbReference>